<keyword evidence="2" id="KW-0560">Oxidoreductase</keyword>
<dbReference type="GO" id="GO:1990002">
    <property type="term" value="F:methylglyoxal reductase (NADPH) (acetol producing) activity"/>
    <property type="evidence" value="ECO:0007669"/>
    <property type="project" value="TreeGrafter"/>
</dbReference>
<feature type="domain" description="Alcohol dehydrogenase iron-type/glycerol dehydrogenase GldA" evidence="3">
    <location>
        <begin position="9"/>
        <end position="178"/>
    </location>
</feature>
<evidence type="ECO:0000256" key="2">
    <source>
        <dbReference type="ARBA" id="ARBA00023002"/>
    </source>
</evidence>
<dbReference type="STRING" id="877500.GCA_000935065_02195"/>
<dbReference type="AlphaFoldDB" id="A0A4Q0Y5A4"/>
<protein>
    <submittedName>
        <fullName evidence="5">NADH-dependent alcohol dehydrogenase</fullName>
    </submittedName>
</protein>
<proteinExistence type="inferred from homology"/>
<dbReference type="SUPFAM" id="SSF56796">
    <property type="entry name" value="Dehydroquinate synthase-like"/>
    <property type="match status" value="1"/>
</dbReference>
<dbReference type="InterPro" id="IPR056798">
    <property type="entry name" value="ADH_Fe_C"/>
</dbReference>
<evidence type="ECO:0000259" key="4">
    <source>
        <dbReference type="Pfam" id="PF25137"/>
    </source>
</evidence>
<dbReference type="InterPro" id="IPR001670">
    <property type="entry name" value="ADH_Fe/GldA"/>
</dbReference>
<feature type="domain" description="Fe-containing alcohol dehydrogenase-like C-terminal" evidence="4">
    <location>
        <begin position="190"/>
        <end position="381"/>
    </location>
</feature>
<comment type="caution">
    <text evidence="5">The sequence shown here is derived from an EMBL/GenBank/DDBJ whole genome shotgun (WGS) entry which is preliminary data.</text>
</comment>
<dbReference type="GO" id="GO:0008106">
    <property type="term" value="F:alcohol dehydrogenase (NADP+) activity"/>
    <property type="evidence" value="ECO:0007669"/>
    <property type="project" value="TreeGrafter"/>
</dbReference>
<accession>A0A4Q0Y5A4</accession>
<dbReference type="GO" id="GO:1990362">
    <property type="term" value="F:butanol dehydrogenase (NAD+) activity"/>
    <property type="evidence" value="ECO:0007669"/>
    <property type="project" value="InterPro"/>
</dbReference>
<dbReference type="CDD" id="cd08187">
    <property type="entry name" value="BDH"/>
    <property type="match status" value="1"/>
</dbReference>
<dbReference type="FunFam" id="3.40.50.1970:FF:000003">
    <property type="entry name" value="Alcohol dehydrogenase, iron-containing"/>
    <property type="match status" value="1"/>
</dbReference>
<sequence>MRDFTYYNPTRIEFGKDKEKQIGNYISEYKIKKVLITYGSDRIKKSGLFDKVTASLTAQGIEYLELGGIQSNPLLSKVHEGIQLAKKEKVDALLAVGGGSVLDSTKGIAAGACYDGDVWDFYTFTATIEKALPVFDIITLAATGSEMNSFAVLTNEKTKQKYYIASPFVFPKVSVINPELQKSVSKEYLVYSAVDVIAHSIEGYFTATYQSEIVCSYIETNIKAAIRTAEILLKDPDNYDARGEFAWAATQALNGSTYTGVEGATSPNHMIEHDISALYNVPHGAGLSVVIPAWMKWYYKQNEEQFKRFAEEVFGLNSAVEGIEALENWFKKIGSPTRLSEFDIKESELEKIAQNVEGNTKYFGLSEKYNKAKVLEILKLAL</sequence>
<gene>
    <name evidence="5" type="ORF">CRV06_02450</name>
</gene>
<dbReference type="Pfam" id="PF25137">
    <property type="entry name" value="ADH_Fe_C"/>
    <property type="match status" value="1"/>
</dbReference>
<dbReference type="Gene3D" id="3.40.50.1970">
    <property type="match status" value="1"/>
</dbReference>
<dbReference type="RefSeq" id="WP_129081193.1">
    <property type="nucleotide sequence ID" value="NZ_CP041070.1"/>
</dbReference>
<dbReference type="GO" id="GO:0046872">
    <property type="term" value="F:metal ion binding"/>
    <property type="evidence" value="ECO:0007669"/>
    <property type="project" value="InterPro"/>
</dbReference>
<evidence type="ECO:0000313" key="5">
    <source>
        <dbReference type="EMBL" id="RXJ64835.1"/>
    </source>
</evidence>
<evidence type="ECO:0000259" key="3">
    <source>
        <dbReference type="Pfam" id="PF00465"/>
    </source>
</evidence>
<dbReference type="Gene3D" id="1.20.1090.10">
    <property type="entry name" value="Dehydroquinate synthase-like - alpha domain"/>
    <property type="match status" value="1"/>
</dbReference>
<dbReference type="GO" id="GO:0005829">
    <property type="term" value="C:cytosol"/>
    <property type="evidence" value="ECO:0007669"/>
    <property type="project" value="TreeGrafter"/>
</dbReference>
<dbReference type="PANTHER" id="PTHR43633">
    <property type="entry name" value="ALCOHOL DEHYDROGENASE YQHD"/>
    <property type="match status" value="1"/>
</dbReference>
<dbReference type="OrthoDB" id="9778433at2"/>
<dbReference type="Proteomes" id="UP000290191">
    <property type="component" value="Unassembled WGS sequence"/>
</dbReference>
<name>A0A4Q0Y5A4_9BACT</name>
<keyword evidence="6" id="KW-1185">Reference proteome</keyword>
<comment type="similarity">
    <text evidence="1">Belongs to the iron-containing alcohol dehydrogenase family.</text>
</comment>
<dbReference type="InterPro" id="IPR044731">
    <property type="entry name" value="BDH-like"/>
</dbReference>
<dbReference type="Pfam" id="PF00465">
    <property type="entry name" value="Fe-ADH"/>
    <property type="match status" value="1"/>
</dbReference>
<evidence type="ECO:0000313" key="6">
    <source>
        <dbReference type="Proteomes" id="UP000290191"/>
    </source>
</evidence>
<evidence type="ECO:0000256" key="1">
    <source>
        <dbReference type="ARBA" id="ARBA00007358"/>
    </source>
</evidence>
<organism evidence="5 6">
    <name type="scientific">Halarcobacter anaerophilus</name>
    <dbReference type="NCBI Taxonomy" id="877500"/>
    <lineage>
        <taxon>Bacteria</taxon>
        <taxon>Pseudomonadati</taxon>
        <taxon>Campylobacterota</taxon>
        <taxon>Epsilonproteobacteria</taxon>
        <taxon>Campylobacterales</taxon>
        <taxon>Arcobacteraceae</taxon>
        <taxon>Halarcobacter</taxon>
    </lineage>
</organism>
<dbReference type="PANTHER" id="PTHR43633:SF1">
    <property type="entry name" value="ALCOHOL DEHYDROGENASE YQHD"/>
    <property type="match status" value="1"/>
</dbReference>
<dbReference type="EMBL" id="PDKO01000001">
    <property type="protein sequence ID" value="RXJ64835.1"/>
    <property type="molecule type" value="Genomic_DNA"/>
</dbReference>
<reference evidence="5 6" key="1">
    <citation type="submission" date="2017-10" db="EMBL/GenBank/DDBJ databases">
        <title>Genomics of the genus Arcobacter.</title>
        <authorList>
            <person name="Perez-Cataluna A."/>
            <person name="Figueras M.J."/>
        </authorList>
    </citation>
    <scope>NUCLEOTIDE SEQUENCE [LARGE SCALE GENOMIC DNA]</scope>
    <source>
        <strain evidence="5 6">DSM 24636</strain>
    </source>
</reference>